<organism evidence="2 3">
    <name type="scientific">Castellaniella daejeonensis</name>
    <dbReference type="NCBI Taxonomy" id="659013"/>
    <lineage>
        <taxon>Bacteria</taxon>
        <taxon>Pseudomonadati</taxon>
        <taxon>Pseudomonadota</taxon>
        <taxon>Betaproteobacteria</taxon>
        <taxon>Burkholderiales</taxon>
        <taxon>Alcaligenaceae</taxon>
        <taxon>Castellaniella</taxon>
    </lineage>
</organism>
<dbReference type="EMBL" id="BAAAFN010000011">
    <property type="protein sequence ID" value="GAA0228230.1"/>
    <property type="molecule type" value="Genomic_DNA"/>
</dbReference>
<dbReference type="Gene3D" id="1.10.3990.20">
    <property type="entry name" value="protein bp1543"/>
    <property type="match status" value="1"/>
</dbReference>
<dbReference type="InterPro" id="IPR038268">
    <property type="entry name" value="RHH_sf"/>
</dbReference>
<evidence type="ECO:0000313" key="3">
    <source>
        <dbReference type="Proteomes" id="UP001501176"/>
    </source>
</evidence>
<keyword evidence="3" id="KW-1185">Reference proteome</keyword>
<reference evidence="2 3" key="1">
    <citation type="journal article" date="2019" name="Int. J. Syst. Evol. Microbiol.">
        <title>The Global Catalogue of Microorganisms (GCM) 10K type strain sequencing project: providing services to taxonomists for standard genome sequencing and annotation.</title>
        <authorList>
            <consortium name="The Broad Institute Genomics Platform"/>
            <consortium name="The Broad Institute Genome Sequencing Center for Infectious Disease"/>
            <person name="Wu L."/>
            <person name="Ma J."/>
        </authorList>
    </citation>
    <scope>NUCLEOTIDE SEQUENCE [LARGE SCALE GENOMIC DNA]</scope>
    <source>
        <strain evidence="2 3">JCM 16240</strain>
    </source>
</reference>
<name>A0ABN0TRG0_9BURK</name>
<protein>
    <recommendedName>
        <fullName evidence="1">Ribbon-helix-helix domain-containing protein</fullName>
    </recommendedName>
</protein>
<dbReference type="Pfam" id="PF13467">
    <property type="entry name" value="RHH_4"/>
    <property type="match status" value="1"/>
</dbReference>
<dbReference type="RefSeq" id="WP_425545210.1">
    <property type="nucleotide sequence ID" value="NZ_BAAAFN010000011.1"/>
</dbReference>
<accession>A0ABN0TRG0</accession>
<proteinExistence type="predicted"/>
<feature type="domain" description="Ribbon-helix-helix" evidence="1">
    <location>
        <begin position="20"/>
        <end position="86"/>
    </location>
</feature>
<dbReference type="Proteomes" id="UP001501176">
    <property type="component" value="Unassembled WGS sequence"/>
</dbReference>
<dbReference type="InterPro" id="IPR027373">
    <property type="entry name" value="RHH_dom"/>
</dbReference>
<evidence type="ECO:0000313" key="2">
    <source>
        <dbReference type="EMBL" id="GAA0228230.1"/>
    </source>
</evidence>
<comment type="caution">
    <text evidence="2">The sequence shown here is derived from an EMBL/GenBank/DDBJ whole genome shotgun (WGS) entry which is preliminary data.</text>
</comment>
<gene>
    <name evidence="2" type="ORF">GCM10009125_16590</name>
</gene>
<sequence length="130" mass="14676">MGGAMCHIYSNTDPIQYESRNRSVRIAKVVTSIKLENLFWDTLSQLAHDEGMTTNQLIAKLYDEAYACRNEVSNFTSFLRVTCMRYSELRGQSMRDARSVLDRTVRHAAPAAARALEGRCDAGNEPSLRL</sequence>
<evidence type="ECO:0000259" key="1">
    <source>
        <dbReference type="Pfam" id="PF13467"/>
    </source>
</evidence>